<dbReference type="Pfam" id="PF02949">
    <property type="entry name" value="7tm_6"/>
    <property type="match status" value="1"/>
</dbReference>
<keyword evidence="9 10" id="KW-0807">Transducer</keyword>
<dbReference type="InterPro" id="IPR004117">
    <property type="entry name" value="7tm6_olfct_rcpt"/>
</dbReference>
<dbReference type="GO" id="GO:0005549">
    <property type="term" value="F:odorant binding"/>
    <property type="evidence" value="ECO:0007669"/>
    <property type="project" value="InterPro"/>
</dbReference>
<evidence type="ECO:0000256" key="9">
    <source>
        <dbReference type="ARBA" id="ARBA00023224"/>
    </source>
</evidence>
<comment type="caution">
    <text evidence="10">Lacks conserved residue(s) required for the propagation of feature annotation.</text>
</comment>
<dbReference type="PANTHER" id="PTHR21137:SF35">
    <property type="entry name" value="ODORANT RECEPTOR 19A-RELATED"/>
    <property type="match status" value="1"/>
</dbReference>
<keyword evidence="6 10" id="KW-1133">Transmembrane helix</keyword>
<dbReference type="GO" id="GO:0004984">
    <property type="term" value="F:olfactory receptor activity"/>
    <property type="evidence" value="ECO:0007669"/>
    <property type="project" value="InterPro"/>
</dbReference>
<keyword evidence="5 10" id="KW-0552">Olfaction</keyword>
<proteinExistence type="evidence at transcript level"/>
<reference evidence="11" key="1">
    <citation type="submission" date="2016-01" db="EMBL/GenBank/DDBJ databases">
        <title>Candidate chemosensory genes identified in Adelphocoris lineolatus (Goeze) (Hemiptera: Miridae) by antennal transcriptome analysis.</title>
        <authorList>
            <person name="Xiao Y."/>
        </authorList>
    </citation>
    <scope>NUCLEOTIDE SEQUENCE</scope>
</reference>
<evidence type="ECO:0000256" key="8">
    <source>
        <dbReference type="ARBA" id="ARBA00023170"/>
    </source>
</evidence>
<dbReference type="GO" id="GO:0005886">
    <property type="term" value="C:plasma membrane"/>
    <property type="evidence" value="ECO:0007669"/>
    <property type="project" value="UniProtKB-SubCell"/>
</dbReference>
<dbReference type="EMBL" id="KU523602">
    <property type="protein sequence ID" value="APZ81424.1"/>
    <property type="molecule type" value="mRNA"/>
</dbReference>
<evidence type="ECO:0000256" key="6">
    <source>
        <dbReference type="ARBA" id="ARBA00022989"/>
    </source>
</evidence>
<keyword evidence="2" id="KW-1003">Cell membrane</keyword>
<keyword evidence="8 10" id="KW-0675">Receptor</keyword>
<dbReference type="AlphaFoldDB" id="A0A2I4PGZ8"/>
<name>A0A2I4PGZ8_ADELI</name>
<sequence>MSINDYKPGEIFQNNLKPMKKLRPLKKVSYQQPDKRGTYKKVAKRLSEEEALKKGFNDNQGLYLVLGTLYRDSFGSWVHTIVFIIACLFMLFCLGRQTLLITDDLSLLFETIHYITIIGGVLVIVPPMMKNQFRFQKIFKIFAREVYCYDYLDEETAQEILRLRAEGNKEKQLLTKAFTVMLLGTFAGFSVLLPGMYIINGQFFAPQREDGVIMGIPCVIWFPFRVDDKWVVTVRILLLALEEYASFTVVAFIIGQQTTAICIGHTLLYEFKVLALTMNKFEQRAKLMDKKFIGDGTLKPASQTRKYITSCLNESIKHHDVLLDVSEQYSSIFYVPELVILLSSTMVICLSAVSLTSDNIPLEAKAVSVIFTGAEMMNVFVNCYYGQILLDAHNIIGDAMYESNWTSYSSIVHQHVLIILSRVQKPLSLTAGGFAAVNLDTFAQVVKSSFSYFSLLQALKE</sequence>
<organism evidence="11">
    <name type="scientific">Adelphocoris lineolatus</name>
    <name type="common">Alfalfa plant bug</name>
    <dbReference type="NCBI Taxonomy" id="236346"/>
    <lineage>
        <taxon>Eukaryota</taxon>
        <taxon>Metazoa</taxon>
        <taxon>Ecdysozoa</taxon>
        <taxon>Arthropoda</taxon>
        <taxon>Hexapoda</taxon>
        <taxon>Insecta</taxon>
        <taxon>Pterygota</taxon>
        <taxon>Neoptera</taxon>
        <taxon>Paraneoptera</taxon>
        <taxon>Hemiptera</taxon>
        <taxon>Heteroptera</taxon>
        <taxon>Panheteroptera</taxon>
        <taxon>Cimicomorpha</taxon>
        <taxon>Miridae</taxon>
        <taxon>Mirini</taxon>
        <taxon>Adelphocoris</taxon>
    </lineage>
</organism>
<accession>A0A2I4PGZ8</accession>
<comment type="similarity">
    <text evidence="10">Belongs to the insect chemoreceptor superfamily. Heteromeric odorant receptor channel (TC 1.A.69) family.</text>
</comment>
<evidence type="ECO:0000256" key="3">
    <source>
        <dbReference type="ARBA" id="ARBA00022606"/>
    </source>
</evidence>
<comment type="subcellular location">
    <subcellularLocation>
        <location evidence="1 10">Cell membrane</location>
        <topology evidence="1 10">Multi-pass membrane protein</topology>
    </subcellularLocation>
</comment>
<evidence type="ECO:0000256" key="2">
    <source>
        <dbReference type="ARBA" id="ARBA00022475"/>
    </source>
</evidence>
<evidence type="ECO:0000256" key="4">
    <source>
        <dbReference type="ARBA" id="ARBA00022692"/>
    </source>
</evidence>
<protein>
    <recommendedName>
        <fullName evidence="10">Odorant receptor</fullName>
    </recommendedName>
</protein>
<feature type="transmembrane region" description="Helical" evidence="10">
    <location>
        <begin position="74"/>
        <end position="95"/>
    </location>
</feature>
<evidence type="ECO:0000256" key="1">
    <source>
        <dbReference type="ARBA" id="ARBA00004651"/>
    </source>
</evidence>
<dbReference type="GO" id="GO:0007165">
    <property type="term" value="P:signal transduction"/>
    <property type="evidence" value="ECO:0007669"/>
    <property type="project" value="UniProtKB-KW"/>
</dbReference>
<keyword evidence="4 10" id="KW-0812">Transmembrane</keyword>
<keyword evidence="7 10" id="KW-0472">Membrane</keyword>
<feature type="transmembrane region" description="Helical" evidence="10">
    <location>
        <begin position="107"/>
        <end position="125"/>
    </location>
</feature>
<dbReference type="PANTHER" id="PTHR21137">
    <property type="entry name" value="ODORANT RECEPTOR"/>
    <property type="match status" value="1"/>
</dbReference>
<evidence type="ECO:0000256" key="7">
    <source>
        <dbReference type="ARBA" id="ARBA00023136"/>
    </source>
</evidence>
<feature type="transmembrane region" description="Helical" evidence="10">
    <location>
        <begin position="177"/>
        <end position="199"/>
    </location>
</feature>
<keyword evidence="3 10" id="KW-0716">Sensory transduction</keyword>
<evidence type="ECO:0000313" key="11">
    <source>
        <dbReference type="EMBL" id="APZ81424.1"/>
    </source>
</evidence>
<evidence type="ECO:0000256" key="10">
    <source>
        <dbReference type="RuleBase" id="RU351113"/>
    </source>
</evidence>
<evidence type="ECO:0000256" key="5">
    <source>
        <dbReference type="ARBA" id="ARBA00022725"/>
    </source>
</evidence>